<keyword evidence="3" id="KW-1185">Reference proteome</keyword>
<dbReference type="Proteomes" id="UP001492541">
    <property type="component" value="Chromosome"/>
</dbReference>
<protein>
    <submittedName>
        <fullName evidence="2">H4MPT-linked C1 transfer pathway protein</fullName>
    </submittedName>
</protein>
<evidence type="ECO:0000313" key="3">
    <source>
        <dbReference type="Proteomes" id="UP001492541"/>
    </source>
</evidence>
<dbReference type="InterPro" id="IPR002821">
    <property type="entry name" value="Hydantoinase_A"/>
</dbReference>
<dbReference type="Pfam" id="PF01968">
    <property type="entry name" value="Hydantoinase_A"/>
    <property type="match status" value="1"/>
</dbReference>
<organism evidence="2 3">
    <name type="scientific">Geoglobus acetivorans</name>
    <dbReference type="NCBI Taxonomy" id="565033"/>
    <lineage>
        <taxon>Archaea</taxon>
        <taxon>Methanobacteriati</taxon>
        <taxon>Methanobacteriota</taxon>
        <taxon>Archaeoglobi</taxon>
        <taxon>Archaeoglobales</taxon>
        <taxon>Archaeoglobaceae</taxon>
        <taxon>Geoglobus</taxon>
    </lineage>
</organism>
<feature type="domain" description="Hydantoinase A/oxoprolinase" evidence="1">
    <location>
        <begin position="50"/>
        <end position="305"/>
    </location>
</feature>
<dbReference type="InterPro" id="IPR002756">
    <property type="entry name" value="MfnF"/>
</dbReference>
<name>A0ABZ3H412_GEOAI</name>
<dbReference type="Gene3D" id="3.30.420.40">
    <property type="match status" value="1"/>
</dbReference>
<dbReference type="Gene3D" id="3.30.420.190">
    <property type="entry name" value="conserved archaeal protein q6m145"/>
    <property type="match status" value="1"/>
</dbReference>
<evidence type="ECO:0000313" key="2">
    <source>
        <dbReference type="EMBL" id="XAT64310.1"/>
    </source>
</evidence>
<dbReference type="EMBL" id="CP087714">
    <property type="protein sequence ID" value="XAT64310.1"/>
    <property type="molecule type" value="Genomic_DNA"/>
</dbReference>
<gene>
    <name evidence="2" type="ORF">LPQ35_02790</name>
</gene>
<proteinExistence type="predicted"/>
<dbReference type="GeneID" id="90448577"/>
<dbReference type="NCBIfam" id="TIGR03123">
    <property type="entry name" value="one_C_unchar_1"/>
    <property type="match status" value="1"/>
</dbReference>
<evidence type="ECO:0000259" key="1">
    <source>
        <dbReference type="Pfam" id="PF01968"/>
    </source>
</evidence>
<sequence>MKTSYSGIDIGGANIKVYDGSSRICYFPMWQRWKELGDFLKGLGLEGRVGVVLTGELADSFSSKAEGVVYITNAVREAFDDVVFIDLDGNLKREIDNPENFAANNWVASVKFLSEEFADFIFADMGSTTTDLIPVKDGKILAGKTDFERLDRKELLYFGMLRTPSSFLVKRNCSSEFFSITGDAMLVLGLIDETAYSCETPDGRGKSSAECMQRLARQVCADLHEVGEDYVIGLAGEIRDEMVSRVAKAFEQKRNLYGIETAIGCGIGEVLLEEAAELAEMEYVSLRERYGEVSDIFPAFAMARLVELDDSG</sequence>
<reference evidence="2 3" key="1">
    <citation type="submission" date="2021-11" db="EMBL/GenBank/DDBJ databases">
        <title>Whole genome of Geoglobus acetivorans.</title>
        <authorList>
            <person name="Liu D."/>
        </authorList>
    </citation>
    <scope>NUCLEOTIDE SEQUENCE [LARGE SCALE GENOMIC DNA]</scope>
    <source>
        <strain evidence="2 3">SBH6</strain>
    </source>
</reference>
<dbReference type="RefSeq" id="WP_193806092.1">
    <property type="nucleotide sequence ID" value="NZ_CP087714.1"/>
</dbReference>
<accession>A0ABZ3H412</accession>